<dbReference type="Pfam" id="PF18926">
    <property type="entry name" value="DUF5676"/>
    <property type="match status" value="1"/>
</dbReference>
<evidence type="ECO:0000313" key="3">
    <source>
        <dbReference type="Proteomes" id="UP000033870"/>
    </source>
</evidence>
<evidence type="ECO:0000256" key="1">
    <source>
        <dbReference type="SAM" id="Phobius"/>
    </source>
</evidence>
<comment type="caution">
    <text evidence="2">The sequence shown here is derived from an EMBL/GenBank/DDBJ whole genome shotgun (WGS) entry which is preliminary data.</text>
</comment>
<gene>
    <name evidence="2" type="ORF">UY92_C0014G0034</name>
</gene>
<dbReference type="InterPro" id="IPR044020">
    <property type="entry name" value="DUF5676"/>
</dbReference>
<keyword evidence="1" id="KW-1133">Transmembrane helix</keyword>
<keyword evidence="1" id="KW-0812">Transmembrane</keyword>
<accession>A0A0G2B8F7</accession>
<protein>
    <submittedName>
        <fullName evidence="2">Uncharacterized protein</fullName>
    </submittedName>
</protein>
<evidence type="ECO:0000313" key="2">
    <source>
        <dbReference type="EMBL" id="KKW41709.1"/>
    </source>
</evidence>
<feature type="transmembrane region" description="Helical" evidence="1">
    <location>
        <begin position="12"/>
        <end position="32"/>
    </location>
</feature>
<dbReference type="Proteomes" id="UP000033870">
    <property type="component" value="Unassembled WGS sequence"/>
</dbReference>
<dbReference type="AlphaFoldDB" id="A0A0G2B8F7"/>
<name>A0A0G2B8F7_9BACT</name>
<dbReference type="EMBL" id="LCRX01000014">
    <property type="protein sequence ID" value="KKW41709.1"/>
    <property type="molecule type" value="Genomic_DNA"/>
</dbReference>
<keyword evidence="1" id="KW-0472">Membrane</keyword>
<sequence>MINTKHLLKVVPAWMSIVYTVCYAGVAIYPPIREMFMKYSLHASVSLTSDYFGLAYFVSGLVIWNIAAIAGAWLFAFLFNKMK</sequence>
<feature type="transmembrane region" description="Helical" evidence="1">
    <location>
        <begin position="52"/>
        <end position="79"/>
    </location>
</feature>
<reference evidence="2 3" key="1">
    <citation type="journal article" date="2015" name="Nature">
        <title>rRNA introns, odd ribosomes, and small enigmatic genomes across a large radiation of phyla.</title>
        <authorList>
            <person name="Brown C.T."/>
            <person name="Hug L.A."/>
            <person name="Thomas B.C."/>
            <person name="Sharon I."/>
            <person name="Castelle C.J."/>
            <person name="Singh A."/>
            <person name="Wilkins M.J."/>
            <person name="Williams K.H."/>
            <person name="Banfield J.F."/>
        </authorList>
    </citation>
    <scope>NUCLEOTIDE SEQUENCE [LARGE SCALE GENOMIC DNA]</scope>
</reference>
<proteinExistence type="predicted"/>
<organism evidence="2 3">
    <name type="scientific">Candidatus Magasanikbacteria bacterium GW2011_GWA2_56_11</name>
    <dbReference type="NCBI Taxonomy" id="1619044"/>
    <lineage>
        <taxon>Bacteria</taxon>
        <taxon>Candidatus Magasanikiibacteriota</taxon>
    </lineage>
</organism>